<sequence>MALLMCGTFWRQLPRGVSSVGHIGHDDTDGAIKNEIGILNNDHAAALLQAIRSASQGPPWPIVITSYPTLSARFHSCQERLFRFKDGHVTPGVLRSRSKLEMQREEARARAAEADDDPEPRMLDILIPGLQMRETYLN</sequence>
<gene>
    <name evidence="2" type="ORF">NW766_001990</name>
</gene>
<name>A0A9W8PWC0_9HYPO</name>
<reference evidence="2" key="1">
    <citation type="submission" date="2022-10" db="EMBL/GenBank/DDBJ databases">
        <title>Fusarium specimens isolated from Avocado Roots.</title>
        <authorList>
            <person name="Stajich J."/>
            <person name="Roper C."/>
            <person name="Heimlech-Rivalta G."/>
        </authorList>
    </citation>
    <scope>NUCLEOTIDE SEQUENCE</scope>
    <source>
        <strain evidence="2">CF00143</strain>
    </source>
</reference>
<evidence type="ECO:0000256" key="1">
    <source>
        <dbReference type="SAM" id="MobiDB-lite"/>
    </source>
</evidence>
<feature type="compositionally biased region" description="Basic and acidic residues" evidence="1">
    <location>
        <begin position="98"/>
        <end position="113"/>
    </location>
</feature>
<protein>
    <submittedName>
        <fullName evidence="2">Uncharacterized protein</fullName>
    </submittedName>
</protein>
<accession>A0A9W8PWC0</accession>
<dbReference type="Proteomes" id="UP001152130">
    <property type="component" value="Unassembled WGS sequence"/>
</dbReference>
<dbReference type="EMBL" id="JAPDHF010000003">
    <property type="protein sequence ID" value="KAJ4020503.1"/>
    <property type="molecule type" value="Genomic_DNA"/>
</dbReference>
<comment type="caution">
    <text evidence="2">The sequence shown here is derived from an EMBL/GenBank/DDBJ whole genome shotgun (WGS) entry which is preliminary data.</text>
</comment>
<organism evidence="2 3">
    <name type="scientific">Fusarium irregulare</name>
    <dbReference type="NCBI Taxonomy" id="2494466"/>
    <lineage>
        <taxon>Eukaryota</taxon>
        <taxon>Fungi</taxon>
        <taxon>Dikarya</taxon>
        <taxon>Ascomycota</taxon>
        <taxon>Pezizomycotina</taxon>
        <taxon>Sordariomycetes</taxon>
        <taxon>Hypocreomycetidae</taxon>
        <taxon>Hypocreales</taxon>
        <taxon>Nectriaceae</taxon>
        <taxon>Fusarium</taxon>
        <taxon>Fusarium incarnatum-equiseti species complex</taxon>
    </lineage>
</organism>
<proteinExistence type="predicted"/>
<keyword evidence="3" id="KW-1185">Reference proteome</keyword>
<dbReference type="AlphaFoldDB" id="A0A9W8PWC0"/>
<evidence type="ECO:0000313" key="3">
    <source>
        <dbReference type="Proteomes" id="UP001152130"/>
    </source>
</evidence>
<evidence type="ECO:0000313" key="2">
    <source>
        <dbReference type="EMBL" id="KAJ4020503.1"/>
    </source>
</evidence>
<dbReference type="OrthoDB" id="10590354at2759"/>
<feature type="region of interest" description="Disordered" evidence="1">
    <location>
        <begin position="96"/>
        <end position="117"/>
    </location>
</feature>